<organism evidence="2 3">
    <name type="scientific">Scophthalmus maximus</name>
    <name type="common">Turbot</name>
    <name type="synonym">Psetta maxima</name>
    <dbReference type="NCBI Taxonomy" id="52904"/>
    <lineage>
        <taxon>Eukaryota</taxon>
        <taxon>Metazoa</taxon>
        <taxon>Chordata</taxon>
        <taxon>Craniata</taxon>
        <taxon>Vertebrata</taxon>
        <taxon>Euteleostomi</taxon>
        <taxon>Actinopterygii</taxon>
        <taxon>Neopterygii</taxon>
        <taxon>Teleostei</taxon>
        <taxon>Neoteleostei</taxon>
        <taxon>Acanthomorphata</taxon>
        <taxon>Carangaria</taxon>
        <taxon>Pleuronectiformes</taxon>
        <taxon>Pleuronectoidei</taxon>
        <taxon>Scophthalmidae</taxon>
        <taxon>Scophthalmus</taxon>
    </lineage>
</organism>
<evidence type="ECO:0000256" key="1">
    <source>
        <dbReference type="SAM" id="MobiDB-lite"/>
    </source>
</evidence>
<accession>A0A6A4TNB5</accession>
<dbReference type="AlphaFoldDB" id="A0A6A4TNB5"/>
<reference evidence="2 3" key="1">
    <citation type="submission" date="2019-06" db="EMBL/GenBank/DDBJ databases">
        <title>Draft genomes of female and male turbot (Scophthalmus maximus).</title>
        <authorList>
            <person name="Xu H."/>
            <person name="Xu X.-W."/>
            <person name="Shao C."/>
            <person name="Chen S."/>
        </authorList>
    </citation>
    <scope>NUCLEOTIDE SEQUENCE [LARGE SCALE GENOMIC DNA]</scope>
    <source>
        <strain evidence="2">Ysfricsl-2016a</strain>
        <tissue evidence="2">Blood</tissue>
    </source>
</reference>
<feature type="region of interest" description="Disordered" evidence="1">
    <location>
        <begin position="1"/>
        <end position="141"/>
    </location>
</feature>
<name>A0A6A4TNB5_SCOMX</name>
<evidence type="ECO:0000313" key="3">
    <source>
        <dbReference type="Proteomes" id="UP000438429"/>
    </source>
</evidence>
<feature type="region of interest" description="Disordered" evidence="1">
    <location>
        <begin position="158"/>
        <end position="192"/>
    </location>
</feature>
<sequence>MVASLSAQAKQRPKYQGRGKPTTSELPHSHESPPLQGATKEPSDQEDPGEPSSGEERADESSVSFEDTSPQTPDRISPLSQGPSEVDQIDQEEVNDQSPVLHRPDDEARHPHNTGHRRHGGDRHRAKSSHQRPSRGLQEEAKRFSDFMECITGGCAYTKKKHCPKESPSRTDDTDSGPEEYVAPRPTIPNFV</sequence>
<feature type="compositionally biased region" description="Basic residues" evidence="1">
    <location>
        <begin position="111"/>
        <end position="133"/>
    </location>
</feature>
<protein>
    <submittedName>
        <fullName evidence="2">Uncharacterized protein</fullName>
    </submittedName>
</protein>
<dbReference type="Proteomes" id="UP000438429">
    <property type="component" value="Unassembled WGS sequence"/>
</dbReference>
<feature type="compositionally biased region" description="Basic and acidic residues" evidence="1">
    <location>
        <begin position="164"/>
        <end position="173"/>
    </location>
</feature>
<comment type="caution">
    <text evidence="2">The sequence shown here is derived from an EMBL/GenBank/DDBJ whole genome shotgun (WGS) entry which is preliminary data.</text>
</comment>
<dbReference type="EMBL" id="VEVO01000003">
    <property type="protein sequence ID" value="KAF0044734.1"/>
    <property type="molecule type" value="Genomic_DNA"/>
</dbReference>
<gene>
    <name evidence="2" type="ORF">F2P81_003892</name>
</gene>
<feature type="compositionally biased region" description="Polar residues" evidence="1">
    <location>
        <begin position="61"/>
        <end position="83"/>
    </location>
</feature>
<proteinExistence type="predicted"/>
<evidence type="ECO:0000313" key="2">
    <source>
        <dbReference type="EMBL" id="KAF0044734.1"/>
    </source>
</evidence>